<evidence type="ECO:0000313" key="1">
    <source>
        <dbReference type="EMBL" id="SFR55776.1"/>
    </source>
</evidence>
<dbReference type="Gene3D" id="1.10.150.240">
    <property type="entry name" value="Putative phosphatase, domain 2"/>
    <property type="match status" value="1"/>
</dbReference>
<dbReference type="PANTHER" id="PTHR43434">
    <property type="entry name" value="PHOSPHOGLYCOLATE PHOSPHATASE"/>
    <property type="match status" value="1"/>
</dbReference>
<dbReference type="InterPro" id="IPR023214">
    <property type="entry name" value="HAD_sf"/>
</dbReference>
<gene>
    <name evidence="1" type="ORF">SAMN04487947_2245</name>
</gene>
<dbReference type="AlphaFoldDB" id="A0A1I6HMX2"/>
<dbReference type="InterPro" id="IPR050155">
    <property type="entry name" value="HAD-like_hydrolase_sf"/>
</dbReference>
<dbReference type="InterPro" id="IPR041492">
    <property type="entry name" value="HAD_2"/>
</dbReference>
<sequence>MPNADRPDGLDAAAFDAVVWDLDGTLVHLAVDWEAVATDAEATFRSAGVDADGMDLWAMLDLADAEGMRDDVEAVIADHEREGARRSTRLACADRMGAFDAEGVCSLNCEAACRVALDAHDLTSHADAVVGRDSVATRKPDPEPLLETLRRMDAAPEEAVFVGDSRRDELTAERAGVAFRYVGDGPSGV</sequence>
<dbReference type="GO" id="GO:0008967">
    <property type="term" value="F:phosphoglycolate phosphatase activity"/>
    <property type="evidence" value="ECO:0007669"/>
    <property type="project" value="TreeGrafter"/>
</dbReference>
<evidence type="ECO:0000313" key="2">
    <source>
        <dbReference type="Proteomes" id="UP000198531"/>
    </source>
</evidence>
<dbReference type="EMBL" id="FOYT01000002">
    <property type="protein sequence ID" value="SFR55776.1"/>
    <property type="molecule type" value="Genomic_DNA"/>
</dbReference>
<dbReference type="InterPro" id="IPR023198">
    <property type="entry name" value="PGP-like_dom2"/>
</dbReference>
<accession>A0A1I6HMX2</accession>
<dbReference type="Proteomes" id="UP000198531">
    <property type="component" value="Unassembled WGS sequence"/>
</dbReference>
<reference evidence="2" key="1">
    <citation type="submission" date="2016-10" db="EMBL/GenBank/DDBJ databases">
        <authorList>
            <person name="Varghese N."/>
            <person name="Submissions S."/>
        </authorList>
    </citation>
    <scope>NUCLEOTIDE SEQUENCE [LARGE SCALE GENOMIC DNA]</scope>
    <source>
        <strain evidence="2">CGMCC 1.7736</strain>
    </source>
</reference>
<organism evidence="1 2">
    <name type="scientific">Halogeometricum rufum</name>
    <dbReference type="NCBI Taxonomy" id="553469"/>
    <lineage>
        <taxon>Archaea</taxon>
        <taxon>Methanobacteriati</taxon>
        <taxon>Methanobacteriota</taxon>
        <taxon>Stenosarchaea group</taxon>
        <taxon>Halobacteria</taxon>
        <taxon>Halobacteriales</taxon>
        <taxon>Haloferacaceae</taxon>
        <taxon>Halogeometricum</taxon>
    </lineage>
</organism>
<dbReference type="InterPro" id="IPR036412">
    <property type="entry name" value="HAD-like_sf"/>
</dbReference>
<dbReference type="GO" id="GO:0006281">
    <property type="term" value="P:DNA repair"/>
    <property type="evidence" value="ECO:0007669"/>
    <property type="project" value="TreeGrafter"/>
</dbReference>
<protein>
    <submittedName>
        <fullName evidence="1">Phosphoglycolate phosphatase</fullName>
    </submittedName>
</protein>
<dbReference type="STRING" id="553469.SAMN04487947_2245"/>
<dbReference type="PANTHER" id="PTHR43434:SF1">
    <property type="entry name" value="PHOSPHOGLYCOLATE PHOSPHATASE"/>
    <property type="match status" value="1"/>
</dbReference>
<dbReference type="Pfam" id="PF13419">
    <property type="entry name" value="HAD_2"/>
    <property type="match status" value="1"/>
</dbReference>
<dbReference type="Gene3D" id="3.40.50.1000">
    <property type="entry name" value="HAD superfamily/HAD-like"/>
    <property type="match status" value="1"/>
</dbReference>
<keyword evidence="2" id="KW-1185">Reference proteome</keyword>
<dbReference type="SUPFAM" id="SSF56784">
    <property type="entry name" value="HAD-like"/>
    <property type="match status" value="1"/>
</dbReference>
<dbReference type="RefSeq" id="WP_089807622.1">
    <property type="nucleotide sequence ID" value="NZ_FOYT01000002.1"/>
</dbReference>
<dbReference type="OrthoDB" id="212720at2157"/>
<name>A0A1I6HMX2_9EURY</name>
<proteinExistence type="predicted"/>